<protein>
    <submittedName>
        <fullName evidence="1">Uncharacterized protein</fullName>
    </submittedName>
</protein>
<proteinExistence type="predicted"/>
<dbReference type="OrthoDB" id="2165741at2759"/>
<comment type="caution">
    <text evidence="1">The sequence shown here is derived from an EMBL/GenBank/DDBJ whole genome shotgun (WGS) entry which is preliminary data.</text>
</comment>
<name>A0A1Y2CEJ7_9FUNG</name>
<gene>
    <name evidence="1" type="ORF">BCR33DRAFT_169104</name>
</gene>
<accession>A0A1Y2CEJ7</accession>
<dbReference type="AlphaFoldDB" id="A0A1Y2CEJ7"/>
<keyword evidence="2" id="KW-1185">Reference proteome</keyword>
<evidence type="ECO:0000313" key="1">
    <source>
        <dbReference type="EMBL" id="ORY45481.1"/>
    </source>
</evidence>
<dbReference type="Gene3D" id="3.60.130.30">
    <property type="match status" value="1"/>
</dbReference>
<sequence length="255" mass="29577">MIRSYRNVIPEKYELSSSIKDFVGNKSRFVGKWKRYVNSMSATADSRRLAKSQSYHAIVQELGPILHFLQEFMRRYLPGLYSHFKRTRKLFNNYVATVTKNPLMYQTQTPLSSTEIDVLSEDFMGIFTLFCLGHNSGRSEDIHVDGNNMQYGYNLLVPFGSFHGGVMQLPEVGVEVELMDRDLFVFDAVFYKHTLTKVIGERYSLIAFECRLAVKQMYEFNHITEASMAVGRYVDDNWFKHVGLTRRFNPLQTAV</sequence>
<evidence type="ECO:0000313" key="2">
    <source>
        <dbReference type="Proteomes" id="UP000193642"/>
    </source>
</evidence>
<dbReference type="Proteomes" id="UP000193642">
    <property type="component" value="Unassembled WGS sequence"/>
</dbReference>
<dbReference type="EMBL" id="MCGO01000019">
    <property type="protein sequence ID" value="ORY45481.1"/>
    <property type="molecule type" value="Genomic_DNA"/>
</dbReference>
<organism evidence="1 2">
    <name type="scientific">Rhizoclosmatium globosum</name>
    <dbReference type="NCBI Taxonomy" id="329046"/>
    <lineage>
        <taxon>Eukaryota</taxon>
        <taxon>Fungi</taxon>
        <taxon>Fungi incertae sedis</taxon>
        <taxon>Chytridiomycota</taxon>
        <taxon>Chytridiomycota incertae sedis</taxon>
        <taxon>Chytridiomycetes</taxon>
        <taxon>Chytridiales</taxon>
        <taxon>Chytriomycetaceae</taxon>
        <taxon>Rhizoclosmatium</taxon>
    </lineage>
</organism>
<reference evidence="1 2" key="1">
    <citation type="submission" date="2016-07" db="EMBL/GenBank/DDBJ databases">
        <title>Pervasive Adenine N6-methylation of Active Genes in Fungi.</title>
        <authorList>
            <consortium name="DOE Joint Genome Institute"/>
            <person name="Mondo S.J."/>
            <person name="Dannebaum R.O."/>
            <person name="Kuo R.C."/>
            <person name="Labutti K."/>
            <person name="Haridas S."/>
            <person name="Kuo A."/>
            <person name="Salamov A."/>
            <person name="Ahrendt S.R."/>
            <person name="Lipzen A."/>
            <person name="Sullivan W."/>
            <person name="Andreopoulos W.B."/>
            <person name="Clum A."/>
            <person name="Lindquist E."/>
            <person name="Daum C."/>
            <person name="Ramamoorthy G.K."/>
            <person name="Gryganskyi A."/>
            <person name="Culley D."/>
            <person name="Magnuson J.K."/>
            <person name="James T.Y."/>
            <person name="O'Malley M.A."/>
            <person name="Stajich J.E."/>
            <person name="Spatafora J.W."/>
            <person name="Visel A."/>
            <person name="Grigoriev I.V."/>
        </authorList>
    </citation>
    <scope>NUCLEOTIDE SEQUENCE [LARGE SCALE GENOMIC DNA]</scope>
    <source>
        <strain evidence="1 2">JEL800</strain>
    </source>
</reference>